<gene>
    <name evidence="8" type="ORF">FEM48_Zijuj01G0273000</name>
</gene>
<feature type="domain" description="NB-ARC" evidence="5">
    <location>
        <begin position="701"/>
        <end position="877"/>
    </location>
</feature>
<feature type="region of interest" description="Disordered" evidence="3">
    <location>
        <begin position="120"/>
        <end position="155"/>
    </location>
</feature>
<evidence type="ECO:0000313" key="9">
    <source>
        <dbReference type="Proteomes" id="UP000813462"/>
    </source>
</evidence>
<dbReference type="InterPro" id="IPR002182">
    <property type="entry name" value="NB-ARC"/>
</dbReference>
<dbReference type="InterPro" id="IPR058922">
    <property type="entry name" value="WHD_DRP"/>
</dbReference>
<dbReference type="EMBL" id="JAEACU010000001">
    <property type="protein sequence ID" value="KAH7547117.1"/>
    <property type="molecule type" value="Genomic_DNA"/>
</dbReference>
<feature type="transmembrane region" description="Helical" evidence="4">
    <location>
        <begin position="188"/>
        <end position="207"/>
    </location>
</feature>
<evidence type="ECO:0000313" key="8">
    <source>
        <dbReference type="EMBL" id="KAH7547117.1"/>
    </source>
</evidence>
<evidence type="ECO:0000256" key="3">
    <source>
        <dbReference type="SAM" id="MobiDB-lite"/>
    </source>
</evidence>
<keyword evidence="2" id="KW-0611">Plant defense</keyword>
<evidence type="ECO:0000256" key="2">
    <source>
        <dbReference type="ARBA" id="ARBA00022821"/>
    </source>
</evidence>
<evidence type="ECO:0000256" key="4">
    <source>
        <dbReference type="SAM" id="Phobius"/>
    </source>
</evidence>
<dbReference type="Pfam" id="PF23598">
    <property type="entry name" value="LRR_14"/>
    <property type="match status" value="1"/>
</dbReference>
<dbReference type="SUPFAM" id="SSF52058">
    <property type="entry name" value="L domain-like"/>
    <property type="match status" value="1"/>
</dbReference>
<dbReference type="InterPro" id="IPR027417">
    <property type="entry name" value="P-loop_NTPase"/>
</dbReference>
<dbReference type="PANTHER" id="PTHR23155">
    <property type="entry name" value="DISEASE RESISTANCE PROTEIN RP"/>
    <property type="match status" value="1"/>
</dbReference>
<dbReference type="OrthoDB" id="611536at2759"/>
<evidence type="ECO:0000259" key="7">
    <source>
        <dbReference type="Pfam" id="PF23598"/>
    </source>
</evidence>
<dbReference type="InterPro" id="IPR055414">
    <property type="entry name" value="LRR_R13L4/SHOC2-like"/>
</dbReference>
<dbReference type="Pfam" id="PF23559">
    <property type="entry name" value="WHD_DRP"/>
    <property type="match status" value="1"/>
</dbReference>
<name>A0A978W583_ZIZJJ</name>
<dbReference type="InterPro" id="IPR044974">
    <property type="entry name" value="Disease_R_plants"/>
</dbReference>
<feature type="domain" description="Disease resistance R13L4/SHOC-2-like LRR" evidence="7">
    <location>
        <begin position="1099"/>
        <end position="1399"/>
    </location>
</feature>
<feature type="compositionally biased region" description="Basic and acidic residues" evidence="3">
    <location>
        <begin position="120"/>
        <end position="130"/>
    </location>
</feature>
<feature type="region of interest" description="Disordered" evidence="3">
    <location>
        <begin position="29"/>
        <end position="50"/>
    </location>
</feature>
<dbReference type="GO" id="GO:0043531">
    <property type="term" value="F:ADP binding"/>
    <property type="evidence" value="ECO:0007669"/>
    <property type="project" value="InterPro"/>
</dbReference>
<organism evidence="8 9">
    <name type="scientific">Ziziphus jujuba var. spinosa</name>
    <dbReference type="NCBI Taxonomy" id="714518"/>
    <lineage>
        <taxon>Eukaryota</taxon>
        <taxon>Viridiplantae</taxon>
        <taxon>Streptophyta</taxon>
        <taxon>Embryophyta</taxon>
        <taxon>Tracheophyta</taxon>
        <taxon>Spermatophyta</taxon>
        <taxon>Magnoliopsida</taxon>
        <taxon>eudicotyledons</taxon>
        <taxon>Gunneridae</taxon>
        <taxon>Pentapetalae</taxon>
        <taxon>rosids</taxon>
        <taxon>fabids</taxon>
        <taxon>Rosales</taxon>
        <taxon>Rhamnaceae</taxon>
        <taxon>Paliureae</taxon>
        <taxon>Ziziphus</taxon>
    </lineage>
</organism>
<dbReference type="Proteomes" id="UP000813462">
    <property type="component" value="Unassembled WGS sequence"/>
</dbReference>
<proteinExistence type="predicted"/>
<evidence type="ECO:0000259" key="5">
    <source>
        <dbReference type="Pfam" id="PF00931"/>
    </source>
</evidence>
<keyword evidence="4" id="KW-1133">Transmembrane helix</keyword>
<dbReference type="GO" id="GO:0098542">
    <property type="term" value="P:defense response to other organism"/>
    <property type="evidence" value="ECO:0007669"/>
    <property type="project" value="TreeGrafter"/>
</dbReference>
<feature type="transmembrane region" description="Helical" evidence="4">
    <location>
        <begin position="214"/>
        <end position="236"/>
    </location>
</feature>
<sequence length="1432" mass="163362">MMDWNFEDPYATQPSTEFLDEIQEARRKDEIQETRSEIQETRSAGEIHETRGADEILETRSAYEIQETRSAGEIHETRGADEILETRSAYEIQETRSAGEIHETRGADEILETRSAYEIQETRSEDEIQETRSAAQDPDTGEPATKLLDEQDPDATEPTQFLDEILETLSSAHQQELASKDELVGFDGHLYIFAGTVLLMLYVNLNLLTLHQVLFCVALIPMVVYIYVDYVSFVLLEDDIKWIKTESRLLGAILKDAAKVEESSGNIQAKALRPTIKIGLDEKEKQWVKVTERVVREAVELVNNFEKRERGFWKMFKNLPVVDDILLETGRVKEEISYYGVAKKKKSETKTNNKICTTMEQSRRQIRCLLDWPIDIGHDYKWVSKSRNVKAAAANLSNVLAGNSALKGAIEERRDWIKLRFVLELLPPFLEEIQGVYLESEIEIAWLDEVEEILIQANHAINNVTLRNKPPHKFNTPAAAAAAAAVLFVANWKAIQKRKKVVKRTAHAFSNLFESKEGYDFRFITRYGSGFSDLLSSSDLLHRTAPRIPSVIQQIHNYLHEMLPMFSELHYKVKLLGDGLEYMSRLLYNDYAAKGGNVSRIIWLNHIRGIAKRADLCLQTLKDNSDIIVTDTYPLETEPGKSISIEIDEILECINLLKVVMKVFNIESLEESSWVVGLEEDVHVLVSQLTTHGSGSGSGHDHSVVSILGVEGIGKTTLAKKIYNHRAVVDNFPLRFWVSLTQDPINPILKQVGEEGNSSELNLDEILREKKHIVVREKVLNTGGSNFIMEEWLIDKVVEILRKKKHILVLDNVSTTQALVTLKLKLKSSDIKNGSRILLTTRNRAVAEQSSSSPHQLQLRTKEESWRIFIQMVRMSQKDEPRAKEMLTSTCAGLPLAILHLGYLMLGNEATIEHLKRVIDYTKTYIQPLLDALKGTTSGDVPGHLINCLSYFKLFPDNFEISARRLVTLWVAEELIQRREDDEETEEEVAEKYLSQLISRNMVQVVERKLSGKVKKCCLPIALQQLWLQNNESLDHRLADHFRGHDPCFGHIHGKEDSAMPRHLQNYKDLVSFFSFDTREGNEPGDDIGNFLRRGIGFHYFHKLLVLDLEGVFRPQLPDSIVKLSKLRYLGLRWTYLETIPSCIGKLVDLETLDVKHTYVRTVPNSIWKLQKLRHLYLNQMYRSEIMRHPSGSSLKNLQTLWGIFVSKDSPVEDGLDKLVNLRKLGLAFHLDESQQVALSKWIVNLDHLQSLRLRSIDEMGEPCQMFLESFLSLKNLSSLELFGRLTNTSVVDNLPHNLTSLTLSASCLIDDPMPVLEKVPTLTLLCLYGNSYTGKRMVCSTGKFPQLLVLRIWKLEQLEELEVNENALQNLRELEIRSCRTLKVPAGLKHLKTLIELKLSGMPPAFAETIENEKNNFWDDIVYAPSITVSN</sequence>
<dbReference type="Gene3D" id="3.40.50.300">
    <property type="entry name" value="P-loop containing nucleotide triphosphate hydrolases"/>
    <property type="match status" value="1"/>
</dbReference>
<dbReference type="PRINTS" id="PR00364">
    <property type="entry name" value="DISEASERSIST"/>
</dbReference>
<dbReference type="InterPro" id="IPR032675">
    <property type="entry name" value="LRR_dom_sf"/>
</dbReference>
<dbReference type="Gene3D" id="3.80.10.10">
    <property type="entry name" value="Ribonuclease Inhibitor"/>
    <property type="match status" value="1"/>
</dbReference>
<keyword evidence="1" id="KW-0677">Repeat</keyword>
<evidence type="ECO:0000259" key="6">
    <source>
        <dbReference type="Pfam" id="PF23559"/>
    </source>
</evidence>
<protein>
    <recommendedName>
        <fullName evidence="10">NB-ARC domain-containing protein</fullName>
    </recommendedName>
</protein>
<keyword evidence="4" id="KW-0812">Transmembrane</keyword>
<dbReference type="Pfam" id="PF00931">
    <property type="entry name" value="NB-ARC"/>
    <property type="match status" value="1"/>
</dbReference>
<dbReference type="InterPro" id="IPR036388">
    <property type="entry name" value="WH-like_DNA-bd_sf"/>
</dbReference>
<accession>A0A978W583</accession>
<feature type="domain" description="Disease resistance protein winged helix" evidence="6">
    <location>
        <begin position="954"/>
        <end position="1018"/>
    </location>
</feature>
<dbReference type="PANTHER" id="PTHR23155:SF955">
    <property type="entry name" value="AAA+ ATPASE DOMAIN-CONTAINING PROTEIN"/>
    <property type="match status" value="1"/>
</dbReference>
<evidence type="ECO:0008006" key="10">
    <source>
        <dbReference type="Google" id="ProtNLM"/>
    </source>
</evidence>
<comment type="caution">
    <text evidence="8">The sequence shown here is derived from an EMBL/GenBank/DDBJ whole genome shotgun (WGS) entry which is preliminary data.</text>
</comment>
<keyword evidence="4" id="KW-0472">Membrane</keyword>
<evidence type="ECO:0000256" key="1">
    <source>
        <dbReference type="ARBA" id="ARBA00022737"/>
    </source>
</evidence>
<dbReference type="Gene3D" id="1.10.10.10">
    <property type="entry name" value="Winged helix-like DNA-binding domain superfamily/Winged helix DNA-binding domain"/>
    <property type="match status" value="1"/>
</dbReference>
<reference evidence="8" key="1">
    <citation type="journal article" date="2021" name="Front. Plant Sci.">
        <title>Chromosome-Scale Genome Assembly for Chinese Sour Jujube and Insights Into Its Genome Evolution and Domestication Signature.</title>
        <authorList>
            <person name="Shen L.-Y."/>
            <person name="Luo H."/>
            <person name="Wang X.-L."/>
            <person name="Wang X.-M."/>
            <person name="Qiu X.-J."/>
            <person name="Liu H."/>
            <person name="Zhou S.-S."/>
            <person name="Jia K.-H."/>
            <person name="Nie S."/>
            <person name="Bao Y.-T."/>
            <person name="Zhang R.-G."/>
            <person name="Yun Q.-Z."/>
            <person name="Chai Y.-H."/>
            <person name="Lu J.-Y."/>
            <person name="Li Y."/>
            <person name="Zhao S.-W."/>
            <person name="Mao J.-F."/>
            <person name="Jia S.-G."/>
            <person name="Mao Y.-M."/>
        </authorList>
    </citation>
    <scope>NUCLEOTIDE SEQUENCE</scope>
    <source>
        <strain evidence="8">AT0</strain>
        <tissue evidence="8">Leaf</tissue>
    </source>
</reference>
<dbReference type="SUPFAM" id="SSF52540">
    <property type="entry name" value="P-loop containing nucleoside triphosphate hydrolases"/>
    <property type="match status" value="1"/>
</dbReference>